<evidence type="ECO:0000256" key="1">
    <source>
        <dbReference type="SAM" id="Phobius"/>
    </source>
</evidence>
<protein>
    <submittedName>
        <fullName evidence="2">Uncharacterized protein</fullName>
    </submittedName>
</protein>
<dbReference type="Proteomes" id="UP001294412">
    <property type="component" value="Unassembled WGS sequence"/>
</dbReference>
<proteinExistence type="predicted"/>
<keyword evidence="1" id="KW-1133">Transmembrane helix</keyword>
<feature type="transmembrane region" description="Helical" evidence="1">
    <location>
        <begin position="20"/>
        <end position="37"/>
    </location>
</feature>
<gene>
    <name evidence="2" type="ORF">U0C82_08185</name>
</gene>
<keyword evidence="1" id="KW-0812">Transmembrane</keyword>
<keyword evidence="3" id="KW-1185">Reference proteome</keyword>
<evidence type="ECO:0000313" key="2">
    <source>
        <dbReference type="EMBL" id="MDY8109122.1"/>
    </source>
</evidence>
<name>A0ABU5I1V5_9HYPH</name>
<reference evidence="2 3" key="1">
    <citation type="submission" date="2023-12" db="EMBL/GenBank/DDBJ databases">
        <title>Description of Novel Strain Fulvimarina sp. 2208YS6-2-32 isolated from Uroteuthis (Photololigo) edulis.</title>
        <authorList>
            <person name="Park J.-S."/>
        </authorList>
    </citation>
    <scope>NUCLEOTIDE SEQUENCE [LARGE SCALE GENOMIC DNA]</scope>
    <source>
        <strain evidence="2 3">2208YS6-2-32</strain>
    </source>
</reference>
<evidence type="ECO:0000313" key="3">
    <source>
        <dbReference type="Proteomes" id="UP001294412"/>
    </source>
</evidence>
<organism evidence="2 3">
    <name type="scientific">Fulvimarina uroteuthidis</name>
    <dbReference type="NCBI Taxonomy" id="3098149"/>
    <lineage>
        <taxon>Bacteria</taxon>
        <taxon>Pseudomonadati</taxon>
        <taxon>Pseudomonadota</taxon>
        <taxon>Alphaproteobacteria</taxon>
        <taxon>Hyphomicrobiales</taxon>
        <taxon>Aurantimonadaceae</taxon>
        <taxon>Fulvimarina</taxon>
    </lineage>
</organism>
<dbReference type="EMBL" id="JAXLPB010000002">
    <property type="protein sequence ID" value="MDY8109122.1"/>
    <property type="molecule type" value="Genomic_DNA"/>
</dbReference>
<sequence>MLLAEIAAIVAALKYQHVEAFALTAPPLGGSLVLLLYRKVLLA</sequence>
<keyword evidence="1" id="KW-0472">Membrane</keyword>
<comment type="caution">
    <text evidence="2">The sequence shown here is derived from an EMBL/GenBank/DDBJ whole genome shotgun (WGS) entry which is preliminary data.</text>
</comment>
<accession>A0ABU5I1V5</accession>